<evidence type="ECO:0000313" key="9">
    <source>
        <dbReference type="Proteomes" id="UP001552299"/>
    </source>
</evidence>
<dbReference type="Proteomes" id="UP001552299">
    <property type="component" value="Unassembled WGS sequence"/>
</dbReference>
<dbReference type="GO" id="GO:0004497">
    <property type="term" value="F:monooxygenase activity"/>
    <property type="evidence" value="ECO:0007669"/>
    <property type="project" value="UniProtKB-KW"/>
</dbReference>
<dbReference type="InterPro" id="IPR052306">
    <property type="entry name" value="CYP450_71D"/>
</dbReference>
<protein>
    <recommendedName>
        <fullName evidence="10">Cytochrome P450</fullName>
    </recommendedName>
</protein>
<reference evidence="8 9" key="1">
    <citation type="journal article" date="2024" name="Plant Biotechnol. J.">
        <title>Dendrobium thyrsiflorum genome and its molecular insights into genes involved in important horticultural traits.</title>
        <authorList>
            <person name="Chen B."/>
            <person name="Wang J.Y."/>
            <person name="Zheng P.J."/>
            <person name="Li K.L."/>
            <person name="Liang Y.M."/>
            <person name="Chen X.F."/>
            <person name="Zhang C."/>
            <person name="Zhao X."/>
            <person name="He X."/>
            <person name="Zhang G.Q."/>
            <person name="Liu Z.J."/>
            <person name="Xu Q."/>
        </authorList>
    </citation>
    <scope>NUCLEOTIDE SEQUENCE [LARGE SCALE GENOMIC DNA]</scope>
    <source>
        <strain evidence="8">GZMU011</strain>
    </source>
</reference>
<comment type="caution">
    <text evidence="8">The sequence shown here is derived from an EMBL/GenBank/DDBJ whole genome shotgun (WGS) entry which is preliminary data.</text>
</comment>
<evidence type="ECO:0000256" key="4">
    <source>
        <dbReference type="ARBA" id="ARBA00023002"/>
    </source>
</evidence>
<feature type="region of interest" description="Disordered" evidence="7">
    <location>
        <begin position="1"/>
        <end position="24"/>
    </location>
</feature>
<evidence type="ECO:0000256" key="2">
    <source>
        <dbReference type="ARBA" id="ARBA00022617"/>
    </source>
</evidence>
<gene>
    <name evidence="8" type="ORF">M5K25_008584</name>
</gene>
<evidence type="ECO:0000256" key="3">
    <source>
        <dbReference type="ARBA" id="ARBA00022723"/>
    </source>
</evidence>
<dbReference type="PANTHER" id="PTHR47953">
    <property type="entry name" value="OS08G0105600 PROTEIN"/>
    <property type="match status" value="1"/>
</dbReference>
<evidence type="ECO:0000256" key="7">
    <source>
        <dbReference type="SAM" id="MobiDB-lite"/>
    </source>
</evidence>
<sequence>MEKVHQEMDGILNEKIEEHEGKKLDEDDMNEDLVDVLLRIKRNGEMDLSLTMENVKAVILVSASMKKM</sequence>
<evidence type="ECO:0008006" key="10">
    <source>
        <dbReference type="Google" id="ProtNLM"/>
    </source>
</evidence>
<keyword evidence="2" id="KW-0349">Heme</keyword>
<keyword evidence="4" id="KW-0560">Oxidoreductase</keyword>
<evidence type="ECO:0000256" key="1">
    <source>
        <dbReference type="ARBA" id="ARBA00010617"/>
    </source>
</evidence>
<keyword evidence="3" id="KW-0479">Metal-binding</keyword>
<accession>A0ABD0V904</accession>
<dbReference type="PANTHER" id="PTHR47953:SF5">
    <property type="entry name" value="CYTOCHROME P450 71AV8-LIKE"/>
    <property type="match status" value="1"/>
</dbReference>
<keyword evidence="6" id="KW-0503">Monooxygenase</keyword>
<evidence type="ECO:0000256" key="6">
    <source>
        <dbReference type="ARBA" id="ARBA00023033"/>
    </source>
</evidence>
<dbReference type="AlphaFoldDB" id="A0ABD0V904"/>
<dbReference type="GO" id="GO:0046872">
    <property type="term" value="F:metal ion binding"/>
    <property type="evidence" value="ECO:0007669"/>
    <property type="project" value="UniProtKB-KW"/>
</dbReference>
<dbReference type="EMBL" id="JANQDX010000007">
    <property type="protein sequence ID" value="KAL0921505.1"/>
    <property type="molecule type" value="Genomic_DNA"/>
</dbReference>
<comment type="similarity">
    <text evidence="1">Belongs to the cytochrome P450 family.</text>
</comment>
<keyword evidence="5" id="KW-0408">Iron</keyword>
<organism evidence="8 9">
    <name type="scientific">Dendrobium thyrsiflorum</name>
    <name type="common">Pinecone-like raceme dendrobium</name>
    <name type="synonym">Orchid</name>
    <dbReference type="NCBI Taxonomy" id="117978"/>
    <lineage>
        <taxon>Eukaryota</taxon>
        <taxon>Viridiplantae</taxon>
        <taxon>Streptophyta</taxon>
        <taxon>Embryophyta</taxon>
        <taxon>Tracheophyta</taxon>
        <taxon>Spermatophyta</taxon>
        <taxon>Magnoliopsida</taxon>
        <taxon>Liliopsida</taxon>
        <taxon>Asparagales</taxon>
        <taxon>Orchidaceae</taxon>
        <taxon>Epidendroideae</taxon>
        <taxon>Malaxideae</taxon>
        <taxon>Dendrobiinae</taxon>
        <taxon>Dendrobium</taxon>
    </lineage>
</organism>
<evidence type="ECO:0000313" key="8">
    <source>
        <dbReference type="EMBL" id="KAL0921505.1"/>
    </source>
</evidence>
<name>A0ABD0V904_DENTH</name>
<evidence type="ECO:0000256" key="5">
    <source>
        <dbReference type="ARBA" id="ARBA00023004"/>
    </source>
</evidence>
<keyword evidence="9" id="KW-1185">Reference proteome</keyword>
<proteinExistence type="inferred from homology"/>